<organism evidence="2 3">
    <name type="scientific">Pleurodeles waltl</name>
    <name type="common">Iberian ribbed newt</name>
    <dbReference type="NCBI Taxonomy" id="8319"/>
    <lineage>
        <taxon>Eukaryota</taxon>
        <taxon>Metazoa</taxon>
        <taxon>Chordata</taxon>
        <taxon>Craniata</taxon>
        <taxon>Vertebrata</taxon>
        <taxon>Euteleostomi</taxon>
        <taxon>Amphibia</taxon>
        <taxon>Batrachia</taxon>
        <taxon>Caudata</taxon>
        <taxon>Salamandroidea</taxon>
        <taxon>Salamandridae</taxon>
        <taxon>Pleurodelinae</taxon>
        <taxon>Pleurodeles</taxon>
    </lineage>
</organism>
<comment type="caution">
    <text evidence="2">The sequence shown here is derived from an EMBL/GenBank/DDBJ whole genome shotgun (WGS) entry which is preliminary data.</text>
</comment>
<dbReference type="EMBL" id="JANPWB010000006">
    <property type="protein sequence ID" value="KAJ1176533.1"/>
    <property type="molecule type" value="Genomic_DNA"/>
</dbReference>
<name>A0AAV7TJB0_PLEWA</name>
<sequence length="109" mass="12484">MGWSSTRCKVAQVEELRRQAETKDDSCAGIKVHKRDEHAQPVEGADLEAGEGRNVRELHNCWATHWGQRRLSCPWRLDQRIQTNMPGPTLTVRNDPPNIWDLVFHSTAV</sequence>
<evidence type="ECO:0000313" key="2">
    <source>
        <dbReference type="EMBL" id="KAJ1176533.1"/>
    </source>
</evidence>
<accession>A0AAV7TJB0</accession>
<proteinExistence type="predicted"/>
<keyword evidence="3" id="KW-1185">Reference proteome</keyword>
<evidence type="ECO:0000313" key="3">
    <source>
        <dbReference type="Proteomes" id="UP001066276"/>
    </source>
</evidence>
<protein>
    <submittedName>
        <fullName evidence="2">Uncharacterized protein</fullName>
    </submittedName>
</protein>
<dbReference type="AlphaFoldDB" id="A0AAV7TJB0"/>
<reference evidence="2" key="1">
    <citation type="journal article" date="2022" name="bioRxiv">
        <title>Sequencing and chromosome-scale assembly of the giantPleurodeles waltlgenome.</title>
        <authorList>
            <person name="Brown T."/>
            <person name="Elewa A."/>
            <person name="Iarovenko S."/>
            <person name="Subramanian E."/>
            <person name="Araus A.J."/>
            <person name="Petzold A."/>
            <person name="Susuki M."/>
            <person name="Suzuki K.-i.T."/>
            <person name="Hayashi T."/>
            <person name="Toyoda A."/>
            <person name="Oliveira C."/>
            <person name="Osipova E."/>
            <person name="Leigh N.D."/>
            <person name="Simon A."/>
            <person name="Yun M.H."/>
        </authorList>
    </citation>
    <scope>NUCLEOTIDE SEQUENCE</scope>
    <source>
        <strain evidence="2">20211129_DDA</strain>
        <tissue evidence="2">Liver</tissue>
    </source>
</reference>
<evidence type="ECO:0000256" key="1">
    <source>
        <dbReference type="SAM" id="MobiDB-lite"/>
    </source>
</evidence>
<gene>
    <name evidence="2" type="ORF">NDU88_001811</name>
</gene>
<dbReference type="Proteomes" id="UP001066276">
    <property type="component" value="Chromosome 3_2"/>
</dbReference>
<feature type="region of interest" description="Disordered" evidence="1">
    <location>
        <begin position="22"/>
        <end position="47"/>
    </location>
</feature>